<evidence type="ECO:0000313" key="12">
    <source>
        <dbReference type="Proteomes" id="UP001524586"/>
    </source>
</evidence>
<keyword evidence="6" id="KW-0411">Iron-sulfur</keyword>
<evidence type="ECO:0000256" key="3">
    <source>
        <dbReference type="ARBA" id="ARBA00022763"/>
    </source>
</evidence>
<keyword evidence="5" id="KW-0408">Iron</keyword>
<dbReference type="InterPro" id="IPR051536">
    <property type="entry name" value="UDG_Type-4/5"/>
</dbReference>
<keyword evidence="2" id="KW-0479">Metal-binding</keyword>
<evidence type="ECO:0000256" key="5">
    <source>
        <dbReference type="ARBA" id="ARBA00023004"/>
    </source>
</evidence>
<dbReference type="SMART" id="SM00986">
    <property type="entry name" value="UDG"/>
    <property type="match status" value="1"/>
</dbReference>
<dbReference type="PANTHER" id="PTHR33693:SF3">
    <property type="entry name" value="TYPE-5 URACIL-DNA GLYCOSYLASE"/>
    <property type="match status" value="1"/>
</dbReference>
<gene>
    <name evidence="11" type="ORF">NP596_14245</name>
</gene>
<evidence type="ECO:0000256" key="4">
    <source>
        <dbReference type="ARBA" id="ARBA00022801"/>
    </source>
</evidence>
<dbReference type="SUPFAM" id="SSF52141">
    <property type="entry name" value="Uracil-DNA glycosylase-like"/>
    <property type="match status" value="1"/>
</dbReference>
<keyword evidence="1" id="KW-0004">4Fe-4S</keyword>
<dbReference type="PANTHER" id="PTHR33693">
    <property type="entry name" value="TYPE-5 URACIL-DNA GLYCOSYLASE"/>
    <property type="match status" value="1"/>
</dbReference>
<evidence type="ECO:0000256" key="6">
    <source>
        <dbReference type="ARBA" id="ARBA00023014"/>
    </source>
</evidence>
<protein>
    <recommendedName>
        <fullName evidence="9">Type-5 uracil-DNA glycosylase</fullName>
    </recommendedName>
</protein>
<comment type="similarity">
    <text evidence="8">Belongs to the uracil-DNA glycosylase (UDG) superfamily. Type 5 (UDGb) family.</text>
</comment>
<evidence type="ECO:0000256" key="7">
    <source>
        <dbReference type="ARBA" id="ARBA00023204"/>
    </source>
</evidence>
<feature type="domain" description="Uracil-DNA glycosylase-like" evidence="10">
    <location>
        <begin position="37"/>
        <end position="208"/>
    </location>
</feature>
<comment type="caution">
    <text evidence="11">The sequence shown here is derived from an EMBL/GenBank/DDBJ whole genome shotgun (WGS) entry which is preliminary data.</text>
</comment>
<dbReference type="InterPro" id="IPR036895">
    <property type="entry name" value="Uracil-DNA_glycosylase-like_sf"/>
</dbReference>
<dbReference type="SMART" id="SM00987">
    <property type="entry name" value="UreE_C"/>
    <property type="match status" value="1"/>
</dbReference>
<dbReference type="Gene3D" id="3.40.470.10">
    <property type="entry name" value="Uracil-DNA glycosylase-like domain"/>
    <property type="match status" value="1"/>
</dbReference>
<dbReference type="InterPro" id="IPR044147">
    <property type="entry name" value="UdgB-like"/>
</dbReference>
<evidence type="ECO:0000256" key="2">
    <source>
        <dbReference type="ARBA" id="ARBA00022723"/>
    </source>
</evidence>
<dbReference type="RefSeq" id="WP_256616054.1">
    <property type="nucleotide sequence ID" value="NZ_JANIBK010000084.1"/>
</dbReference>
<accession>A0ABT1U6Y5</accession>
<keyword evidence="3" id="KW-0227">DNA damage</keyword>
<keyword evidence="12" id="KW-1185">Reference proteome</keyword>
<evidence type="ECO:0000256" key="1">
    <source>
        <dbReference type="ARBA" id="ARBA00022485"/>
    </source>
</evidence>
<keyword evidence="4" id="KW-0378">Hydrolase</keyword>
<dbReference type="CDD" id="cd10031">
    <property type="entry name" value="UDG-F5_TTUDGB_like"/>
    <property type="match status" value="1"/>
</dbReference>
<keyword evidence="7" id="KW-0234">DNA repair</keyword>
<proteinExistence type="inferred from homology"/>
<sequence>MPHSAYFNQECRHCPRLAAFLDDVKQKHPSYHARPVAPFGDPHARLLIVGLAPGMHGANASGRPFTGDYAGLLLYRALYDFGFSNQLESTDLNDGLQLGNCRITNAVKCLPPQNKPTGDEIKQCNSYLAAELKTLPAHSVILVLGNIAHQAVLRAYGLKATAAKFGHHKLFDLPDGHKLVSSYHCSRYNVQTKRLNMQMLAAVFADIRKLLDA</sequence>
<dbReference type="Proteomes" id="UP001524586">
    <property type="component" value="Unassembled WGS sequence"/>
</dbReference>
<name>A0ABT1U6Y5_9GAMM</name>
<evidence type="ECO:0000313" key="11">
    <source>
        <dbReference type="EMBL" id="MCQ8129622.1"/>
    </source>
</evidence>
<dbReference type="EMBL" id="JANIBK010000084">
    <property type="protein sequence ID" value="MCQ8129622.1"/>
    <property type="molecule type" value="Genomic_DNA"/>
</dbReference>
<reference evidence="11 12" key="1">
    <citation type="submission" date="2022-07" db="EMBL/GenBank/DDBJ databases">
        <title>Methylomonas rivi sp. nov., Methylomonas rosea sp. nov., Methylomonas aureus sp. nov. and Methylomonas subterranea sp. nov., four novel methanotrophs isolated from a freshwater creek and the deep terrestrial subsurface.</title>
        <authorList>
            <person name="Abin C."/>
            <person name="Sankaranarayanan K."/>
            <person name="Garner C."/>
            <person name="Sindelar R."/>
            <person name="Kotary K."/>
            <person name="Garner R."/>
            <person name="Barclay S."/>
            <person name="Lawson P."/>
            <person name="Krumholz L."/>
        </authorList>
    </citation>
    <scope>NUCLEOTIDE SEQUENCE [LARGE SCALE GENOMIC DNA]</scope>
    <source>
        <strain evidence="11 12">WSC-6</strain>
    </source>
</reference>
<dbReference type="InterPro" id="IPR005122">
    <property type="entry name" value="Uracil-DNA_glycosylase-like"/>
</dbReference>
<organism evidence="11 12">
    <name type="scientific">Methylomonas rivi</name>
    <dbReference type="NCBI Taxonomy" id="2952226"/>
    <lineage>
        <taxon>Bacteria</taxon>
        <taxon>Pseudomonadati</taxon>
        <taxon>Pseudomonadota</taxon>
        <taxon>Gammaproteobacteria</taxon>
        <taxon>Methylococcales</taxon>
        <taxon>Methylococcaceae</taxon>
        <taxon>Methylomonas</taxon>
    </lineage>
</organism>
<evidence type="ECO:0000256" key="9">
    <source>
        <dbReference type="ARBA" id="ARBA00023887"/>
    </source>
</evidence>
<evidence type="ECO:0000256" key="8">
    <source>
        <dbReference type="ARBA" id="ARBA00023779"/>
    </source>
</evidence>
<dbReference type="Pfam" id="PF03167">
    <property type="entry name" value="UDG"/>
    <property type="match status" value="1"/>
</dbReference>
<evidence type="ECO:0000259" key="10">
    <source>
        <dbReference type="SMART" id="SM00986"/>
    </source>
</evidence>